<dbReference type="SUPFAM" id="SSF56436">
    <property type="entry name" value="C-type lectin-like"/>
    <property type="match status" value="1"/>
</dbReference>
<accession>A0A6J5DYL3</accession>
<feature type="signal peptide" evidence="2">
    <location>
        <begin position="1"/>
        <end position="21"/>
    </location>
</feature>
<evidence type="ECO:0000256" key="2">
    <source>
        <dbReference type="SAM" id="SignalP"/>
    </source>
</evidence>
<dbReference type="SUPFAM" id="SSF52129">
    <property type="entry name" value="Caspase-like"/>
    <property type="match status" value="1"/>
</dbReference>
<dbReference type="InterPro" id="IPR005532">
    <property type="entry name" value="SUMF_dom"/>
</dbReference>
<feature type="chain" id="PRO_5027084045" evidence="2">
    <location>
        <begin position="22"/>
        <end position="657"/>
    </location>
</feature>
<organism evidence="4 5">
    <name type="scientific">Paraburkholderia solisilvae</name>
    <dbReference type="NCBI Taxonomy" id="624376"/>
    <lineage>
        <taxon>Bacteria</taxon>
        <taxon>Pseudomonadati</taxon>
        <taxon>Pseudomonadota</taxon>
        <taxon>Betaproteobacteria</taxon>
        <taxon>Burkholderiales</taxon>
        <taxon>Burkholderiaceae</taxon>
        <taxon>Paraburkholderia</taxon>
    </lineage>
</organism>
<dbReference type="GO" id="GO:0044875">
    <property type="term" value="F:gamma-glutamyl hercynylcysteine sulfoxide synthase activity"/>
    <property type="evidence" value="ECO:0007669"/>
    <property type="project" value="UniProtKB-EC"/>
</dbReference>
<keyword evidence="4" id="KW-0560">Oxidoreductase</keyword>
<keyword evidence="2" id="KW-0732">Signal</keyword>
<feature type="domain" description="Caspase family p20" evidence="3">
    <location>
        <begin position="60"/>
        <end position="136"/>
    </location>
</feature>
<dbReference type="Pfam" id="PF00656">
    <property type="entry name" value="Peptidase_C14"/>
    <property type="match status" value="1"/>
</dbReference>
<reference evidence="4 5" key="1">
    <citation type="submission" date="2020-04" db="EMBL/GenBank/DDBJ databases">
        <authorList>
            <person name="De Canck E."/>
        </authorList>
    </citation>
    <scope>NUCLEOTIDE SEQUENCE [LARGE SCALE GENOMIC DNA]</scope>
    <source>
        <strain evidence="4 5">LMG 29739</strain>
    </source>
</reference>
<dbReference type="EMBL" id="CADIKF010000021">
    <property type="protein sequence ID" value="CAB3758777.1"/>
    <property type="molecule type" value="Genomic_DNA"/>
</dbReference>
<evidence type="ECO:0000256" key="1">
    <source>
        <dbReference type="SAM" id="MobiDB-lite"/>
    </source>
</evidence>
<evidence type="ECO:0000259" key="3">
    <source>
        <dbReference type="PROSITE" id="PS50208"/>
    </source>
</evidence>
<evidence type="ECO:0000313" key="4">
    <source>
        <dbReference type="EMBL" id="CAB3758777.1"/>
    </source>
</evidence>
<feature type="compositionally biased region" description="Low complexity" evidence="1">
    <location>
        <begin position="409"/>
        <end position="419"/>
    </location>
</feature>
<dbReference type="InterPro" id="IPR016187">
    <property type="entry name" value="CTDL_fold"/>
</dbReference>
<sequence>MWRKLLLVCMIGIGNAYSAGADTDIAQAAGAAAQNAVMRSVADPTRHAHPTAGVGDRVAGRKVALVIANGDYPASPLANARRDAQAVSAALKSLGFDVISRADATPQQMNDAIAEFGERLQAGGMGLFYFAGHGIQTARSTLLLPAGSNALAPSAMVRDGIDLTAVLRVMSAKRAQRHNVLVLDACLAQPFAAPARPSDALPALPPDTSITYATAPGGFALDGAQNGMLTAAWLHALQSTHGDDVDTIARLAAHEVSLATHGRQQPWTASTSSSALSLSGGDPHTFDASQRIALARTPMDDSSAPTQSRGIMPKDSSEQYELTFWDSIKDSNYASDYEAYLKAYPNGRFATLARARIDRLKAAASAPKPSTAPAPQAAPIPAPAPAPQPQHPIVTTPAPSPSPAPPAAAQPVPKATPTASSESKDCASCPVMIALPAGSFTMGSNYDDPSEKPPHHVTIAAPFAIGKYEVTVEQWNACADANGCPRLSPENNAVKNAPARDLSWDDAQLYVKWLAKTTGKPYRLPTESEWEYADRAGTTTKYWWGDQMRKGQANCKDCGDPWHKEGPESVGSFAQNPYGLHDMNGSVWEWVSDCWHNSYQSAPNDGRTWDAPGCNMRVIRGGSWREGSDYMLTSTRFKYSQSVRQSQDGFRVAKDLK</sequence>
<feature type="compositionally biased region" description="Pro residues" evidence="1">
    <location>
        <begin position="398"/>
        <end position="408"/>
    </location>
</feature>
<dbReference type="AlphaFoldDB" id="A0A6J5DYL3"/>
<dbReference type="EC" id="1.14.99.50" evidence="4"/>
<dbReference type="PANTHER" id="PTHR23150:SF35">
    <property type="entry name" value="BLL6746 PROTEIN"/>
    <property type="match status" value="1"/>
</dbReference>
<dbReference type="InterPro" id="IPR001309">
    <property type="entry name" value="Pept_C14_p20"/>
</dbReference>
<keyword evidence="5" id="KW-1185">Reference proteome</keyword>
<proteinExistence type="predicted"/>
<feature type="compositionally biased region" description="Pro residues" evidence="1">
    <location>
        <begin position="370"/>
        <end position="390"/>
    </location>
</feature>
<feature type="region of interest" description="Disordered" evidence="1">
    <location>
        <begin position="363"/>
        <end position="424"/>
    </location>
</feature>
<protein>
    <submittedName>
        <fullName evidence="4">Hercynine oxygenase</fullName>
        <ecNumber evidence="4">1.14.99.50</ecNumber>
    </submittedName>
</protein>
<dbReference type="GO" id="GO:0006508">
    <property type="term" value="P:proteolysis"/>
    <property type="evidence" value="ECO:0007669"/>
    <property type="project" value="InterPro"/>
</dbReference>
<dbReference type="InterPro" id="IPR042095">
    <property type="entry name" value="SUMF_sf"/>
</dbReference>
<feature type="region of interest" description="Disordered" evidence="1">
    <location>
        <begin position="296"/>
        <end position="315"/>
    </location>
</feature>
<dbReference type="RefSeq" id="WP_175111693.1">
    <property type="nucleotide sequence ID" value="NZ_CADIKF010000021.1"/>
</dbReference>
<feature type="compositionally biased region" description="Low complexity" evidence="1">
    <location>
        <begin position="268"/>
        <end position="281"/>
    </location>
</feature>
<dbReference type="GO" id="GO:0120147">
    <property type="term" value="F:formylglycine-generating oxidase activity"/>
    <property type="evidence" value="ECO:0007669"/>
    <property type="project" value="TreeGrafter"/>
</dbReference>
<feature type="region of interest" description="Disordered" evidence="1">
    <location>
        <begin position="260"/>
        <end position="282"/>
    </location>
</feature>
<dbReference type="PROSITE" id="PS50208">
    <property type="entry name" value="CASPASE_P20"/>
    <property type="match status" value="1"/>
</dbReference>
<dbReference type="Gene3D" id="3.40.50.1460">
    <property type="match status" value="1"/>
</dbReference>
<dbReference type="Gene3D" id="3.90.1580.10">
    <property type="entry name" value="paralog of FGE (formylglycine-generating enzyme)"/>
    <property type="match status" value="1"/>
</dbReference>
<dbReference type="InterPro" id="IPR051043">
    <property type="entry name" value="Sulfatase_Mod_Factor_Kinase"/>
</dbReference>
<dbReference type="PANTHER" id="PTHR23150">
    <property type="entry name" value="SULFATASE MODIFYING FACTOR 1, 2"/>
    <property type="match status" value="1"/>
</dbReference>
<name>A0A6J5DYL3_9BURK</name>
<dbReference type="InterPro" id="IPR011600">
    <property type="entry name" value="Pept_C14_caspase"/>
</dbReference>
<dbReference type="GO" id="GO:0004197">
    <property type="term" value="F:cysteine-type endopeptidase activity"/>
    <property type="evidence" value="ECO:0007669"/>
    <property type="project" value="InterPro"/>
</dbReference>
<dbReference type="Proteomes" id="UP000494329">
    <property type="component" value="Unassembled WGS sequence"/>
</dbReference>
<gene>
    <name evidence="4" type="primary">egtB_1</name>
    <name evidence="4" type="ORF">LMG29739_02989</name>
</gene>
<dbReference type="InterPro" id="IPR029030">
    <property type="entry name" value="Caspase-like_dom_sf"/>
</dbReference>
<dbReference type="Pfam" id="PF03781">
    <property type="entry name" value="FGE-sulfatase"/>
    <property type="match status" value="1"/>
</dbReference>
<evidence type="ECO:0000313" key="5">
    <source>
        <dbReference type="Proteomes" id="UP000494329"/>
    </source>
</evidence>